<evidence type="ECO:0000313" key="6">
    <source>
        <dbReference type="Proteomes" id="UP000265515"/>
    </source>
</evidence>
<dbReference type="InterPro" id="IPR008928">
    <property type="entry name" value="6-hairpin_glycosidase_sf"/>
</dbReference>
<evidence type="ECO:0000256" key="2">
    <source>
        <dbReference type="ARBA" id="ARBA00022801"/>
    </source>
</evidence>
<dbReference type="PANTHER" id="PTHR23403">
    <property type="entry name" value="TREHALASE"/>
    <property type="match status" value="1"/>
</dbReference>
<dbReference type="Proteomes" id="UP000265515">
    <property type="component" value="Unassembled WGS sequence"/>
</dbReference>
<dbReference type="EMBL" id="BFEA01000272">
    <property type="protein sequence ID" value="GBG77617.1"/>
    <property type="molecule type" value="Genomic_DNA"/>
</dbReference>
<dbReference type="STRING" id="69332.A0A388L5P0"/>
<dbReference type="InterPro" id="IPR001661">
    <property type="entry name" value="Glyco_hydro_37"/>
</dbReference>
<dbReference type="PANTHER" id="PTHR23403:SF1">
    <property type="entry name" value="TREHALASE"/>
    <property type="match status" value="1"/>
</dbReference>
<dbReference type="GO" id="GO:0005886">
    <property type="term" value="C:plasma membrane"/>
    <property type="evidence" value="ECO:0007669"/>
    <property type="project" value="EnsemblPlants"/>
</dbReference>
<name>A0A388L5P0_CHABU</name>
<dbReference type="PRINTS" id="PR00744">
    <property type="entry name" value="GLHYDRLASE37"/>
</dbReference>
<dbReference type="InterPro" id="IPR012341">
    <property type="entry name" value="6hp_glycosidase-like_sf"/>
</dbReference>
<evidence type="ECO:0000256" key="4">
    <source>
        <dbReference type="RuleBase" id="RU361180"/>
    </source>
</evidence>
<dbReference type="InterPro" id="IPR018232">
    <property type="entry name" value="Glyco_hydro_37_CS"/>
</dbReference>
<comment type="caution">
    <text evidence="5">The sequence shown here is derived from an EMBL/GenBank/DDBJ whole genome shotgun (WGS) entry which is preliminary data.</text>
</comment>
<dbReference type="GO" id="GO:0004555">
    <property type="term" value="F:alpha,alpha-trehalase activity"/>
    <property type="evidence" value="ECO:0007669"/>
    <property type="project" value="UniProtKB-EC"/>
</dbReference>
<dbReference type="AlphaFoldDB" id="A0A388L5P0"/>
<reference evidence="5 6" key="1">
    <citation type="journal article" date="2018" name="Cell">
        <title>The Chara Genome: Secondary Complexity and Implications for Plant Terrestrialization.</title>
        <authorList>
            <person name="Nishiyama T."/>
            <person name="Sakayama H."/>
            <person name="Vries J.D."/>
            <person name="Buschmann H."/>
            <person name="Saint-Marcoux D."/>
            <person name="Ullrich K.K."/>
            <person name="Haas F.B."/>
            <person name="Vanderstraeten L."/>
            <person name="Becker D."/>
            <person name="Lang D."/>
            <person name="Vosolsobe S."/>
            <person name="Rombauts S."/>
            <person name="Wilhelmsson P.K.I."/>
            <person name="Janitza P."/>
            <person name="Kern R."/>
            <person name="Heyl A."/>
            <person name="Rumpler F."/>
            <person name="Villalobos L.I.A.C."/>
            <person name="Clay J.M."/>
            <person name="Skokan R."/>
            <person name="Toyoda A."/>
            <person name="Suzuki Y."/>
            <person name="Kagoshima H."/>
            <person name="Schijlen E."/>
            <person name="Tajeshwar N."/>
            <person name="Catarino B."/>
            <person name="Hetherington A.J."/>
            <person name="Saltykova A."/>
            <person name="Bonnot C."/>
            <person name="Breuninger H."/>
            <person name="Symeonidi A."/>
            <person name="Radhakrishnan G.V."/>
            <person name="Van Nieuwerburgh F."/>
            <person name="Deforce D."/>
            <person name="Chang C."/>
            <person name="Karol K.G."/>
            <person name="Hedrich R."/>
            <person name="Ulvskov P."/>
            <person name="Glockner G."/>
            <person name="Delwiche C.F."/>
            <person name="Petrasek J."/>
            <person name="Van de Peer Y."/>
            <person name="Friml J."/>
            <person name="Beilby M."/>
            <person name="Dolan L."/>
            <person name="Kohara Y."/>
            <person name="Sugano S."/>
            <person name="Fujiyama A."/>
            <person name="Delaux P.-M."/>
            <person name="Quint M."/>
            <person name="TheiBen G."/>
            <person name="Hagemann M."/>
            <person name="Harholt J."/>
            <person name="Dunand C."/>
            <person name="Zachgo S."/>
            <person name="Langdale J."/>
            <person name="Maumus F."/>
            <person name="Straeten D.V.D."/>
            <person name="Gould S.B."/>
            <person name="Rensing S.A."/>
        </authorList>
    </citation>
    <scope>NUCLEOTIDE SEQUENCE [LARGE SCALE GENOMIC DNA]</scope>
    <source>
        <strain evidence="5 6">S276</strain>
    </source>
</reference>
<comment type="similarity">
    <text evidence="1 4">Belongs to the glycosyl hydrolase 37 family.</text>
</comment>
<organism evidence="5 6">
    <name type="scientific">Chara braunii</name>
    <name type="common">Braun's stonewort</name>
    <dbReference type="NCBI Taxonomy" id="69332"/>
    <lineage>
        <taxon>Eukaryota</taxon>
        <taxon>Viridiplantae</taxon>
        <taxon>Streptophyta</taxon>
        <taxon>Charophyceae</taxon>
        <taxon>Charales</taxon>
        <taxon>Characeae</taxon>
        <taxon>Chara</taxon>
    </lineage>
</organism>
<keyword evidence="3 4" id="KW-0326">Glycosidase</keyword>
<dbReference type="OrthoDB" id="3542292at2759"/>
<keyword evidence="6" id="KW-1185">Reference proteome</keyword>
<dbReference type="SUPFAM" id="SSF48208">
    <property type="entry name" value="Six-hairpin glycosidases"/>
    <property type="match status" value="1"/>
</dbReference>
<dbReference type="EC" id="3.2.1.28" evidence="4"/>
<gene>
    <name evidence="5" type="ORF">CBR_g24063</name>
</gene>
<evidence type="ECO:0000256" key="1">
    <source>
        <dbReference type="ARBA" id="ARBA00005615"/>
    </source>
</evidence>
<evidence type="ECO:0000256" key="3">
    <source>
        <dbReference type="ARBA" id="ARBA00023295"/>
    </source>
</evidence>
<dbReference type="PROSITE" id="PS00928">
    <property type="entry name" value="TREHALASE_2"/>
    <property type="match status" value="1"/>
</dbReference>
<keyword evidence="2 4" id="KW-0378">Hydrolase</keyword>
<dbReference type="Pfam" id="PF01204">
    <property type="entry name" value="Trehalase"/>
    <property type="match status" value="2"/>
</dbReference>
<dbReference type="Gene3D" id="1.50.10.10">
    <property type="match status" value="1"/>
</dbReference>
<proteinExistence type="inferred from homology"/>
<dbReference type="GO" id="GO:0005993">
    <property type="term" value="P:trehalose catabolic process"/>
    <property type="evidence" value="ECO:0007669"/>
    <property type="project" value="EnsemblPlants"/>
</dbReference>
<accession>A0A388L5P0</accession>
<sequence>MSIGFSRVGDKLPLGVGGCPSLWQLCFQRGAGGRTQAAIRCSDLLLPLKNSLRSQFPPPCCRVSRLRIDCAHHQQQALMAVEAIETNGWTGERCQLTVKYPPPPPLPPRSPACDPHFVDKFASLACILQAVHDARIFDDAKTIIDMPLNAPLEEILEAFSRLPVADDGRSVCVGSLKSFLEEHFSPAGSDLQPCRPADYVEDPVDFLPDVEDERVRKWALDIHRFWLRLCRRVSDRVRIAPLQHTLLPLPHPVLIPGERFREVYYWDSYWTIKGLLVSKMEKTASGVVENLIEIGRRVGFVPNGARSYYLNRSQPPMLSRMVREVFEATGDQSLVLKALPVLQQEHEYWTTWPHGVSIEDECGQIHSLSRYHALWNQPRPEEHGTDRETAGGMTELAAAQFYCDVASAAESGWDFSSRWCEDPLDLRTLRTTRIVPADLNGLLFQMEMDVAFLAGAVNAPTVAAEFSDAAARRCAAIDSLLWNEEKSQWFDLLLLDKDEDDKVNGMERWRRNQHLRVGGRERAAAGDEISLLGSLEDNDDDDDADADAAAADDVVHDTINRSRQQGRVFRDACQTDQVYASNFVPLWCRLISHDKERVRRVIRALEMSDLIHPGGIATSLVHSGEQWDFPNAWAPLQDMIICGLAESRTVEGKRLARELSGRWLRSNLVAFEKTGHMHEKYDVRAVGAVGGGGEYTPQVGFGWSNGVALSLLKRFGTTTSWLLYSDDDDQVVEVLEEEEEKVL</sequence>
<dbReference type="Gramene" id="GBG77617">
    <property type="protein sequence ID" value="GBG77617"/>
    <property type="gene ID" value="CBR_g24063"/>
</dbReference>
<comment type="catalytic activity">
    <reaction evidence="4">
        <text>alpha,alpha-trehalose + H2O = alpha-D-glucose + beta-D-glucose</text>
        <dbReference type="Rhea" id="RHEA:32675"/>
        <dbReference type="ChEBI" id="CHEBI:15377"/>
        <dbReference type="ChEBI" id="CHEBI:15903"/>
        <dbReference type="ChEBI" id="CHEBI:16551"/>
        <dbReference type="ChEBI" id="CHEBI:17925"/>
        <dbReference type="EC" id="3.2.1.28"/>
    </reaction>
</comment>
<protein>
    <recommendedName>
        <fullName evidence="4">Trehalase</fullName>
        <ecNumber evidence="4">3.2.1.28</ecNumber>
    </recommendedName>
    <alternativeName>
        <fullName evidence="4">Alpha-trehalose glucohydrolase</fullName>
    </alternativeName>
</protein>
<dbReference type="OMA" id="APMVYEY"/>
<evidence type="ECO:0000313" key="5">
    <source>
        <dbReference type="EMBL" id="GBG77617.1"/>
    </source>
</evidence>